<dbReference type="GO" id="GO:0042597">
    <property type="term" value="C:periplasmic space"/>
    <property type="evidence" value="ECO:0007669"/>
    <property type="project" value="UniProtKB-ARBA"/>
</dbReference>
<dbReference type="GO" id="GO:0015833">
    <property type="term" value="P:peptide transport"/>
    <property type="evidence" value="ECO:0007669"/>
    <property type="project" value="TreeGrafter"/>
</dbReference>
<evidence type="ECO:0000256" key="1">
    <source>
        <dbReference type="SAM" id="SignalP"/>
    </source>
</evidence>
<organism evidence="3 4">
    <name type="scientific">Pseudonocardia autotrophica</name>
    <name type="common">Amycolata autotrophica</name>
    <name type="synonym">Nocardia autotrophica</name>
    <dbReference type="NCBI Taxonomy" id="2074"/>
    <lineage>
        <taxon>Bacteria</taxon>
        <taxon>Bacillati</taxon>
        <taxon>Actinomycetota</taxon>
        <taxon>Actinomycetes</taxon>
        <taxon>Pseudonocardiales</taxon>
        <taxon>Pseudonocardiaceae</taxon>
        <taxon>Pseudonocardia</taxon>
    </lineage>
</organism>
<comment type="caution">
    <text evidence="3">The sequence shown here is derived from an EMBL/GenBank/DDBJ whole genome shotgun (WGS) entry which is preliminary data.</text>
</comment>
<evidence type="ECO:0000259" key="2">
    <source>
        <dbReference type="Pfam" id="PF00496"/>
    </source>
</evidence>
<dbReference type="GO" id="GO:0043190">
    <property type="term" value="C:ATP-binding cassette (ABC) transporter complex"/>
    <property type="evidence" value="ECO:0007669"/>
    <property type="project" value="InterPro"/>
</dbReference>
<dbReference type="InterPro" id="IPR030678">
    <property type="entry name" value="Peptide/Ni-bd"/>
</dbReference>
<protein>
    <submittedName>
        <fullName evidence="3">Oligopeptide-binding protein OppA</fullName>
    </submittedName>
</protein>
<dbReference type="Gene3D" id="3.10.105.10">
    <property type="entry name" value="Dipeptide-binding Protein, Domain 3"/>
    <property type="match status" value="1"/>
</dbReference>
<dbReference type="Proteomes" id="UP000194360">
    <property type="component" value="Unassembled WGS sequence"/>
</dbReference>
<evidence type="ECO:0000313" key="3">
    <source>
        <dbReference type="EMBL" id="OSY42413.1"/>
    </source>
</evidence>
<name>A0A1Y2N4J8_PSEAH</name>
<dbReference type="SUPFAM" id="SSF53850">
    <property type="entry name" value="Periplasmic binding protein-like II"/>
    <property type="match status" value="1"/>
</dbReference>
<dbReference type="PANTHER" id="PTHR30290">
    <property type="entry name" value="PERIPLASMIC BINDING COMPONENT OF ABC TRANSPORTER"/>
    <property type="match status" value="1"/>
</dbReference>
<dbReference type="RefSeq" id="WP_085911634.1">
    <property type="nucleotide sequence ID" value="NZ_AP018920.1"/>
</dbReference>
<reference evidence="3 4" key="1">
    <citation type="submission" date="2016-09" db="EMBL/GenBank/DDBJ databases">
        <title>Pseudonocardia autotrophica DSM535, a candidate organism with high potential of specific P450 cytochromes.</title>
        <authorList>
            <person name="Grumaz C."/>
            <person name="Vainshtein Y."/>
            <person name="Kirstahler P."/>
            <person name="Sohn K."/>
        </authorList>
    </citation>
    <scope>NUCLEOTIDE SEQUENCE [LARGE SCALE GENOMIC DNA]</scope>
    <source>
        <strain evidence="3 4">DSM 535</strain>
    </source>
</reference>
<dbReference type="Gene3D" id="3.40.190.10">
    <property type="entry name" value="Periplasmic binding protein-like II"/>
    <property type="match status" value="1"/>
</dbReference>
<keyword evidence="4" id="KW-1185">Reference proteome</keyword>
<keyword evidence="1" id="KW-0732">Signal</keyword>
<dbReference type="GO" id="GO:1904680">
    <property type="term" value="F:peptide transmembrane transporter activity"/>
    <property type="evidence" value="ECO:0007669"/>
    <property type="project" value="TreeGrafter"/>
</dbReference>
<dbReference type="InterPro" id="IPR000914">
    <property type="entry name" value="SBP_5_dom"/>
</dbReference>
<dbReference type="OrthoDB" id="9046151at2"/>
<dbReference type="PANTHER" id="PTHR30290:SF83">
    <property type="entry name" value="ABC TRANSPORTER SUBSTRATE-BINDING PROTEIN"/>
    <property type="match status" value="1"/>
</dbReference>
<dbReference type="EMBL" id="MIGB01000005">
    <property type="protein sequence ID" value="OSY42413.1"/>
    <property type="molecule type" value="Genomic_DNA"/>
</dbReference>
<dbReference type="Pfam" id="PF00496">
    <property type="entry name" value="SBP_bac_5"/>
    <property type="match status" value="1"/>
</dbReference>
<feature type="signal peptide" evidence="1">
    <location>
        <begin position="1"/>
        <end position="21"/>
    </location>
</feature>
<dbReference type="Gene3D" id="3.90.76.10">
    <property type="entry name" value="Dipeptide-binding Protein, Domain 1"/>
    <property type="match status" value="1"/>
</dbReference>
<evidence type="ECO:0000313" key="4">
    <source>
        <dbReference type="Proteomes" id="UP000194360"/>
    </source>
</evidence>
<dbReference type="InterPro" id="IPR039424">
    <property type="entry name" value="SBP_5"/>
</dbReference>
<feature type="domain" description="Solute-binding protein family 5" evidence="2">
    <location>
        <begin position="83"/>
        <end position="455"/>
    </location>
</feature>
<gene>
    <name evidence="3" type="primary">oppA_1</name>
    <name evidence="3" type="ORF">BG845_01333</name>
</gene>
<dbReference type="CDD" id="cd00995">
    <property type="entry name" value="PBP2_NikA_DppA_OppA_like"/>
    <property type="match status" value="1"/>
</dbReference>
<feature type="chain" id="PRO_5038470428" evidence="1">
    <location>
        <begin position="22"/>
        <end position="536"/>
    </location>
</feature>
<dbReference type="AlphaFoldDB" id="A0A1Y2N4J8"/>
<dbReference type="PROSITE" id="PS51257">
    <property type="entry name" value="PROKAR_LIPOPROTEIN"/>
    <property type="match status" value="1"/>
</dbReference>
<sequence length="536" mass="58059">MRSRRAAALLALSLSTTLVLSACGGGGGTTDGAQADAPTISVFGTEPQNPLLPGNTREVGGSKILDALWSGLVGYTVEGETENVVAESIETTDSQNYTITIAEGWTFHDGTPVTAQSFVDAWNYVAYAPNGQSSAGFFAPIAGFADVSPAEGEPTAETMSGLQVVDERTFTVALTSPSPVFETTLGDVSFYPMPESFFADPQAFEDNPIGNGPFRFESRVPDQNVTLARYDEYGGAAPANVGGVEYRFYADSEAAYQDVVSGNLDFLETIPGSFLIDNLYQQDLPDRNGNQPYAGINSMAFPIYEERYADPQLRQAISMAVDREAIINNVYNGLVEPATGFIPAGVPGHVDDQCGELCTFQPERAKQQFDASGFEGTIELISNVDSAINREWMQAACISISNTLGTECNFVPVPTFAEFLTQRQAQELTGIWRSGWIASQPTMEYVLQPQYVTGAENNDGLYTNPEFDALVERGSNAASIEEAQALWAEAERVLIQDMPAVPINDQSAQFGWSDRLDNVSMTYDRELDVRSVTVRQ</sequence>
<proteinExistence type="predicted"/>
<accession>A0A1Y2N4J8</accession>
<dbReference type="STRING" id="2074.BG845_01333"/>
<dbReference type="PIRSF" id="PIRSF002741">
    <property type="entry name" value="MppA"/>
    <property type="match status" value="1"/>
</dbReference>